<name>A0ABU5IPT7_9BURK</name>
<accession>A0ABU5IPT7</accession>
<dbReference type="EMBL" id="JAXOJX010000087">
    <property type="protein sequence ID" value="MDZ5460902.1"/>
    <property type="molecule type" value="Genomic_DNA"/>
</dbReference>
<gene>
    <name evidence="1" type="ORF">SM757_30425</name>
</gene>
<dbReference type="Proteomes" id="UP001293718">
    <property type="component" value="Unassembled WGS sequence"/>
</dbReference>
<comment type="caution">
    <text evidence="1">The sequence shown here is derived from an EMBL/GenBank/DDBJ whole genome shotgun (WGS) entry which is preliminary data.</text>
</comment>
<dbReference type="RefSeq" id="WP_322468212.1">
    <property type="nucleotide sequence ID" value="NZ_JAXOJX010000087.1"/>
</dbReference>
<proteinExistence type="predicted"/>
<evidence type="ECO:0000313" key="1">
    <source>
        <dbReference type="EMBL" id="MDZ5460902.1"/>
    </source>
</evidence>
<feature type="non-terminal residue" evidence="1">
    <location>
        <position position="80"/>
    </location>
</feature>
<organism evidence="1 2">
    <name type="scientific">Azohydromonas lata</name>
    <dbReference type="NCBI Taxonomy" id="45677"/>
    <lineage>
        <taxon>Bacteria</taxon>
        <taxon>Pseudomonadati</taxon>
        <taxon>Pseudomonadota</taxon>
        <taxon>Betaproteobacteria</taxon>
        <taxon>Burkholderiales</taxon>
        <taxon>Sphaerotilaceae</taxon>
        <taxon>Azohydromonas</taxon>
    </lineage>
</organism>
<sequence>MMALDEAWKRGFKAGEVFSKHCPYSDESPEARSWFLGWNEGSSKSLGFPYKTFTQWSRPPVMPGPLPRPLPLGAAAVLEP</sequence>
<evidence type="ECO:0000313" key="2">
    <source>
        <dbReference type="Proteomes" id="UP001293718"/>
    </source>
</evidence>
<keyword evidence="2" id="KW-1185">Reference proteome</keyword>
<protein>
    <submittedName>
        <fullName evidence="1">Uncharacterized protein</fullName>
    </submittedName>
</protein>
<reference evidence="1 2" key="1">
    <citation type="submission" date="2023-11" db="EMBL/GenBank/DDBJ databases">
        <title>Draft genome of Azohydromonas lata strain H1 (DSM1123), a polyhydroxyalkanoate producer.</title>
        <authorList>
            <person name="Traversa D."/>
            <person name="D'Addabbo P."/>
            <person name="Pazzani C."/>
            <person name="Manzari C."/>
            <person name="Chiara M."/>
            <person name="Scrascia M."/>
        </authorList>
    </citation>
    <scope>NUCLEOTIDE SEQUENCE [LARGE SCALE GENOMIC DNA]</scope>
    <source>
        <strain evidence="1 2">H1</strain>
    </source>
</reference>